<comment type="cofactor">
    <cofactor evidence="1">
        <name>Mg(2+)</name>
        <dbReference type="ChEBI" id="CHEBI:18420"/>
    </cofactor>
</comment>
<keyword evidence="8" id="KW-1185">Reference proteome</keyword>
<accession>A0A375I3P0</accession>
<evidence type="ECO:0000259" key="6">
    <source>
        <dbReference type="Pfam" id="PF03328"/>
    </source>
</evidence>
<evidence type="ECO:0000313" key="8">
    <source>
        <dbReference type="Proteomes" id="UP000265962"/>
    </source>
</evidence>
<dbReference type="InterPro" id="IPR005000">
    <property type="entry name" value="Aldolase/citrate-lyase_domain"/>
</dbReference>
<protein>
    <submittedName>
        <fullName evidence="7">Citrate lyase beta subunit-like</fullName>
    </submittedName>
</protein>
<keyword evidence="2 5" id="KW-0479">Metal-binding</keyword>
<feature type="binding site" evidence="5">
    <location>
        <position position="126"/>
    </location>
    <ligand>
        <name>Mg(2+)</name>
        <dbReference type="ChEBI" id="CHEBI:18420"/>
    </ligand>
</feature>
<organism evidence="7 8">
    <name type="scientific">Propionibacterium ruminifibrarum</name>
    <dbReference type="NCBI Taxonomy" id="1962131"/>
    <lineage>
        <taxon>Bacteria</taxon>
        <taxon>Bacillati</taxon>
        <taxon>Actinomycetota</taxon>
        <taxon>Actinomycetes</taxon>
        <taxon>Propionibacteriales</taxon>
        <taxon>Propionibacteriaceae</taxon>
        <taxon>Propionibacterium</taxon>
    </lineage>
</organism>
<dbReference type="GO" id="GO:0000287">
    <property type="term" value="F:magnesium ion binding"/>
    <property type="evidence" value="ECO:0007669"/>
    <property type="project" value="TreeGrafter"/>
</dbReference>
<evidence type="ECO:0000256" key="5">
    <source>
        <dbReference type="PIRSR" id="PIRSR015582-2"/>
    </source>
</evidence>
<dbReference type="Proteomes" id="UP000265962">
    <property type="component" value="Unassembled WGS sequence"/>
</dbReference>
<evidence type="ECO:0000256" key="4">
    <source>
        <dbReference type="PIRSR" id="PIRSR015582-1"/>
    </source>
</evidence>
<feature type="domain" description="HpcH/HpaI aldolase/citrate lyase" evidence="6">
    <location>
        <begin position="7"/>
        <end position="221"/>
    </location>
</feature>
<dbReference type="OrthoDB" id="5172636at2"/>
<dbReference type="Gene3D" id="3.20.20.60">
    <property type="entry name" value="Phosphoenolpyruvate-binding domains"/>
    <property type="match status" value="1"/>
</dbReference>
<dbReference type="GO" id="GO:0016829">
    <property type="term" value="F:lyase activity"/>
    <property type="evidence" value="ECO:0007669"/>
    <property type="project" value="UniProtKB-KW"/>
</dbReference>
<reference evidence="8" key="1">
    <citation type="submission" date="2018-02" db="EMBL/GenBank/DDBJ databases">
        <authorList>
            <person name="Hornung B."/>
        </authorList>
    </citation>
    <scope>NUCLEOTIDE SEQUENCE [LARGE SCALE GENOMIC DNA]</scope>
</reference>
<evidence type="ECO:0000256" key="3">
    <source>
        <dbReference type="ARBA" id="ARBA00022842"/>
    </source>
</evidence>
<dbReference type="EMBL" id="OMOH01000005">
    <property type="protein sequence ID" value="SPF68650.1"/>
    <property type="molecule type" value="Genomic_DNA"/>
</dbReference>
<dbReference type="AlphaFoldDB" id="A0A375I3P0"/>
<evidence type="ECO:0000256" key="1">
    <source>
        <dbReference type="ARBA" id="ARBA00001946"/>
    </source>
</evidence>
<dbReference type="Pfam" id="PF03328">
    <property type="entry name" value="HpcH_HpaI"/>
    <property type="match status" value="1"/>
</dbReference>
<dbReference type="InterPro" id="IPR015813">
    <property type="entry name" value="Pyrv/PenolPyrv_kinase-like_dom"/>
</dbReference>
<dbReference type="PANTHER" id="PTHR32308:SF10">
    <property type="entry name" value="CITRATE LYASE SUBUNIT BETA"/>
    <property type="match status" value="1"/>
</dbReference>
<dbReference type="PANTHER" id="PTHR32308">
    <property type="entry name" value="LYASE BETA SUBUNIT, PUTATIVE (AFU_ORTHOLOGUE AFUA_4G13030)-RELATED"/>
    <property type="match status" value="1"/>
</dbReference>
<sequence length="287" mass="30619">MSYRPRRSVLYMPASNARALAKARTIDCDAVILDLEDAVAPDAKPAAREAACEAVRSGQYGHRELVVRVNSPGTRWHEDDLAAVCAAAPDAIAVPKVDSAEQVRSLIAAMDRLGAPGSTGLWAMIETPRAVLDADEILGSSERLEVAVLGTNDLVNELRAAWVPGRAPLVHALQTVVAAARAHGRVVLDGVYNDVRDERGFEAECRQGLEFGFDGKTLIHPGQVAIANDVWAPDEAAVAEARELIAAFDEALAAGSGVVTFRGRMIENLHVAAARRIVDAYEAIASR</sequence>
<dbReference type="GO" id="GO:0006107">
    <property type="term" value="P:oxaloacetate metabolic process"/>
    <property type="evidence" value="ECO:0007669"/>
    <property type="project" value="TreeGrafter"/>
</dbReference>
<keyword evidence="7" id="KW-0456">Lyase</keyword>
<feature type="binding site" evidence="4">
    <location>
        <position position="68"/>
    </location>
    <ligand>
        <name>substrate</name>
    </ligand>
</feature>
<keyword evidence="3 5" id="KW-0460">Magnesium</keyword>
<feature type="binding site" evidence="4">
    <location>
        <position position="126"/>
    </location>
    <ligand>
        <name>substrate</name>
    </ligand>
</feature>
<gene>
    <name evidence="7" type="ORF">PROPJV5_1632</name>
</gene>
<proteinExistence type="predicted"/>
<dbReference type="InterPro" id="IPR011206">
    <property type="entry name" value="Citrate_lyase_beta/mcl1/mcl2"/>
</dbReference>
<feature type="binding site" evidence="5">
    <location>
        <position position="153"/>
    </location>
    <ligand>
        <name>Mg(2+)</name>
        <dbReference type="ChEBI" id="CHEBI:18420"/>
    </ligand>
</feature>
<dbReference type="RefSeq" id="WP_119715793.1">
    <property type="nucleotide sequence ID" value="NZ_OMOH01000005.1"/>
</dbReference>
<dbReference type="PIRSF" id="PIRSF015582">
    <property type="entry name" value="Cit_lyase_B"/>
    <property type="match status" value="1"/>
</dbReference>
<dbReference type="InterPro" id="IPR040442">
    <property type="entry name" value="Pyrv_kinase-like_dom_sf"/>
</dbReference>
<dbReference type="SUPFAM" id="SSF51621">
    <property type="entry name" value="Phosphoenolpyruvate/pyruvate domain"/>
    <property type="match status" value="1"/>
</dbReference>
<evidence type="ECO:0000313" key="7">
    <source>
        <dbReference type="EMBL" id="SPF68650.1"/>
    </source>
</evidence>
<name>A0A375I3P0_9ACTN</name>
<evidence type="ECO:0000256" key="2">
    <source>
        <dbReference type="ARBA" id="ARBA00022723"/>
    </source>
</evidence>